<gene>
    <name evidence="2" type="ORF">Azoinq_07145</name>
</gene>
<proteinExistence type="predicted"/>
<dbReference type="Pfam" id="PF13223">
    <property type="entry name" value="DUF4031"/>
    <property type="match status" value="1"/>
</dbReference>
<organism evidence="2 3">
    <name type="scientific">Azospira inquinata</name>
    <dbReference type="NCBI Taxonomy" id="2785627"/>
    <lineage>
        <taxon>Bacteria</taxon>
        <taxon>Pseudomonadati</taxon>
        <taxon>Pseudomonadota</taxon>
        <taxon>Betaproteobacteria</taxon>
        <taxon>Rhodocyclales</taxon>
        <taxon>Rhodocyclaceae</taxon>
        <taxon>Azospira</taxon>
    </lineage>
</organism>
<dbReference type="RefSeq" id="WP_216130542.1">
    <property type="nucleotide sequence ID" value="NZ_CP064782.1"/>
</dbReference>
<reference evidence="2" key="1">
    <citation type="submission" date="2020-11" db="EMBL/GenBank/DDBJ databases">
        <title>Azospira inquinata sp. nov.</title>
        <authorList>
            <person name="Moe W.M."/>
            <person name="Mikes M.C."/>
        </authorList>
    </citation>
    <scope>NUCLEOTIDE SEQUENCE</scope>
    <source>
        <strain evidence="2">Azo-3</strain>
    </source>
</reference>
<dbReference type="Proteomes" id="UP000683428">
    <property type="component" value="Chromosome"/>
</dbReference>
<dbReference type="InterPro" id="IPR025109">
    <property type="entry name" value="DUF4031"/>
</dbReference>
<protein>
    <submittedName>
        <fullName evidence="2">DUF4031 domain-containing protein</fullName>
    </submittedName>
</protein>
<keyword evidence="3" id="KW-1185">Reference proteome</keyword>
<accession>A0A975SPY2</accession>
<feature type="domain" description="DUF4031" evidence="1">
    <location>
        <begin position="3"/>
        <end position="79"/>
    </location>
</feature>
<dbReference type="AlphaFoldDB" id="A0A975SPY2"/>
<evidence type="ECO:0000313" key="2">
    <source>
        <dbReference type="EMBL" id="QWT50352.1"/>
    </source>
</evidence>
<name>A0A975SPY2_9RHOO</name>
<sequence>MTVYVDNARIEWQGKFWCHLVADSLSELHSFAILLGLRRSWFQRNASYPHYDITVECREKALLLGAFAGTRVQIITCAKKMKSELLQEALAQECQLCLFL</sequence>
<evidence type="ECO:0000313" key="3">
    <source>
        <dbReference type="Proteomes" id="UP000683428"/>
    </source>
</evidence>
<dbReference type="KEGG" id="aiq:Azoinq_07145"/>
<evidence type="ECO:0000259" key="1">
    <source>
        <dbReference type="Pfam" id="PF13223"/>
    </source>
</evidence>
<dbReference type="EMBL" id="CP064782">
    <property type="protein sequence ID" value="QWT50352.1"/>
    <property type="molecule type" value="Genomic_DNA"/>
</dbReference>